<keyword evidence="4" id="KW-1185">Reference proteome</keyword>
<evidence type="ECO:0000259" key="2">
    <source>
        <dbReference type="Pfam" id="PF21544"/>
    </source>
</evidence>
<dbReference type="Pfam" id="PF21544">
    <property type="entry name" value="PorZ_N_b_propeller"/>
    <property type="match status" value="1"/>
</dbReference>
<name>A0A495S5R2_9FLAO</name>
<sequence>MGFAQSDLSWQGYFSYNEIKDVSESGTAVFAASENALFSKNLVTNVIKTTNTIDGLSGQTISALYFSATFNKTIVGYENGLILVINQADGTILNVVDIINKQLPANLKKINHFMEFEGIAYISCDFGIVQFNLTTMQFGDTYFIGDNGAEINVNQTALFNGFIYAATTSGIRRAAVSNENLIDFNQWETIATGSWSSATTFGTDLYAVDTSGNVQKFSAASNSFTGFVQLSQPSLDMRVSADYLIVTTSSSIYIYNSQMALVRQINTNQIPESNIRFACATVIGTTIFIGTKENGLFATALSSSVNFENITPIGPARNNIFSLHVTPNALWTVYGDYSADYNPYPLDSYGVSKFTATGWLNIPYEQVLGAQSMTRITVNPSNENEVYASSFFSGLLKIENDVPTILYNQTNSGLESLTFVGPDYVDIRVNGTAFDKSGNLWVTTSRIKNGLKVFKSTGQWQSYAMDNILDSAIDNNFGTIAIDKNGTKWLSTSEDGVIGFNESSGKFKKITIGPDTGNLPVSNVRTVAVDTRNQLWIGTTKGLRVLPNVGNFQSEEQMTANPIIIVEDNLAQELLFEQFITDIAVDGANNKWIGTADSGLFLVSPNGKETKYHFTINNSPLPSNVINDIGINSVSGEVFIATAKGLVSFKGVSTAANDDLSNAYVYPNPVRPEYQGTVKIVGLLDKATIKITDIEGNLVYETTSEGGTIEWDTTAFGKYKVASGVYMIFISAQDGVETKVKKVMIIR</sequence>
<dbReference type="SUPFAM" id="SSF69322">
    <property type="entry name" value="Tricorn protease domain 2"/>
    <property type="match status" value="1"/>
</dbReference>
<dbReference type="Proteomes" id="UP000280091">
    <property type="component" value="Unassembled WGS sequence"/>
</dbReference>
<organism evidence="3 4">
    <name type="scientific">Flavobacterium limicola</name>
    <dbReference type="NCBI Taxonomy" id="180441"/>
    <lineage>
        <taxon>Bacteria</taxon>
        <taxon>Pseudomonadati</taxon>
        <taxon>Bacteroidota</taxon>
        <taxon>Flavobacteriia</taxon>
        <taxon>Flavobacteriales</taxon>
        <taxon>Flavobacteriaceae</taxon>
        <taxon>Flavobacterium</taxon>
    </lineage>
</organism>
<feature type="domain" description="PorZ N-terminal beta-propeller" evidence="2">
    <location>
        <begin position="29"/>
        <end position="188"/>
    </location>
</feature>
<dbReference type="InterPro" id="IPR015943">
    <property type="entry name" value="WD40/YVTN_repeat-like_dom_sf"/>
</dbReference>
<keyword evidence="1" id="KW-0732">Signal</keyword>
<proteinExistence type="predicted"/>
<dbReference type="AlphaFoldDB" id="A0A495S5R2"/>
<evidence type="ECO:0000313" key="3">
    <source>
        <dbReference type="EMBL" id="RKS94959.1"/>
    </source>
</evidence>
<evidence type="ECO:0000256" key="1">
    <source>
        <dbReference type="ARBA" id="ARBA00022729"/>
    </source>
</evidence>
<dbReference type="InterPro" id="IPR026444">
    <property type="entry name" value="Secre_tail"/>
</dbReference>
<dbReference type="EMBL" id="RBXA01000001">
    <property type="protein sequence ID" value="RKS94959.1"/>
    <property type="molecule type" value="Genomic_DNA"/>
</dbReference>
<protein>
    <submittedName>
        <fullName evidence="3">Putative secreted protein (Por secretion system target)</fullName>
    </submittedName>
</protein>
<dbReference type="InterPro" id="IPR048954">
    <property type="entry name" value="PorZ_N"/>
</dbReference>
<dbReference type="SUPFAM" id="SSF101898">
    <property type="entry name" value="NHL repeat"/>
    <property type="match status" value="1"/>
</dbReference>
<gene>
    <name evidence="3" type="ORF">BC952_0596</name>
</gene>
<evidence type="ECO:0000313" key="4">
    <source>
        <dbReference type="Proteomes" id="UP000280091"/>
    </source>
</evidence>
<comment type="caution">
    <text evidence="3">The sequence shown here is derived from an EMBL/GenBank/DDBJ whole genome shotgun (WGS) entry which is preliminary data.</text>
</comment>
<dbReference type="Gene3D" id="2.130.10.10">
    <property type="entry name" value="YVTN repeat-like/Quinoprotein amine dehydrogenase"/>
    <property type="match status" value="2"/>
</dbReference>
<dbReference type="NCBIfam" id="TIGR04183">
    <property type="entry name" value="Por_Secre_tail"/>
    <property type="match status" value="1"/>
</dbReference>
<reference evidence="3 4" key="1">
    <citation type="submission" date="2018-10" db="EMBL/GenBank/DDBJ databases">
        <title>Genomic Encyclopedia of Archaeal and Bacterial Type Strains, Phase II (KMG-II): from individual species to whole genera.</title>
        <authorList>
            <person name="Goeker M."/>
        </authorList>
    </citation>
    <scope>NUCLEOTIDE SEQUENCE [LARGE SCALE GENOMIC DNA]</scope>
    <source>
        <strain evidence="3 4">DSM 15094</strain>
    </source>
</reference>
<accession>A0A495S5R2</accession>